<gene>
    <name evidence="2" type="ORF">PBS001_LOCUS8599</name>
    <name evidence="1" type="ORF">PBS003_LOCUS7138</name>
</gene>
<evidence type="ECO:0000313" key="2">
    <source>
        <dbReference type="EMBL" id="CAH0522162.1"/>
    </source>
</evidence>
<dbReference type="EMBL" id="CAKKTJ010000324">
    <property type="protein sequence ID" value="CAH0480516.1"/>
    <property type="molecule type" value="Genomic_DNA"/>
</dbReference>
<proteinExistence type="predicted"/>
<keyword evidence="3" id="KW-1185">Reference proteome</keyword>
<sequence>MFSRLSSPICFHTQLEGAGLHASVVVSGITNIGNADNRENQDTFLSFYDSNNAALVIGLFNGHGRGTGRDVAQAAMRYFEAQFQGYTYNDYVT</sequence>
<dbReference type="SUPFAM" id="SSF81606">
    <property type="entry name" value="PP2C-like"/>
    <property type="match status" value="1"/>
</dbReference>
<accession>A0AAU9L0X6</accession>
<evidence type="ECO:0000313" key="3">
    <source>
        <dbReference type="Proteomes" id="UP001158986"/>
    </source>
</evidence>
<dbReference type="EMBL" id="CAKLCB010000387">
    <property type="protein sequence ID" value="CAH0522162.1"/>
    <property type="molecule type" value="Genomic_DNA"/>
</dbReference>
<dbReference type="AlphaFoldDB" id="A0AAU9L0X6"/>
<dbReference type="Proteomes" id="UP001158986">
    <property type="component" value="Unassembled WGS sequence"/>
</dbReference>
<evidence type="ECO:0000313" key="4">
    <source>
        <dbReference type="Proteomes" id="UP001160483"/>
    </source>
</evidence>
<comment type="caution">
    <text evidence="1">The sequence shown here is derived from an EMBL/GenBank/DDBJ whole genome shotgun (WGS) entry which is preliminary data.</text>
</comment>
<organism evidence="1 4">
    <name type="scientific">Peronospora belbahrii</name>
    <dbReference type="NCBI Taxonomy" id="622444"/>
    <lineage>
        <taxon>Eukaryota</taxon>
        <taxon>Sar</taxon>
        <taxon>Stramenopiles</taxon>
        <taxon>Oomycota</taxon>
        <taxon>Peronosporomycetes</taxon>
        <taxon>Peronosporales</taxon>
        <taxon>Peronosporaceae</taxon>
        <taxon>Peronospora</taxon>
    </lineage>
</organism>
<evidence type="ECO:0000313" key="1">
    <source>
        <dbReference type="EMBL" id="CAH0480516.1"/>
    </source>
</evidence>
<dbReference type="Proteomes" id="UP001160483">
    <property type="component" value="Unassembled WGS sequence"/>
</dbReference>
<protein>
    <submittedName>
        <fullName evidence="1">Uncharacterized protein</fullName>
    </submittedName>
</protein>
<dbReference type="InterPro" id="IPR036457">
    <property type="entry name" value="PPM-type-like_dom_sf"/>
</dbReference>
<dbReference type="Gene3D" id="3.60.40.10">
    <property type="entry name" value="PPM-type phosphatase domain"/>
    <property type="match status" value="1"/>
</dbReference>
<name>A0AAU9L0X6_9STRA</name>
<reference evidence="1 3" key="1">
    <citation type="submission" date="2021-11" db="EMBL/GenBank/DDBJ databases">
        <authorList>
            <person name="Islam A."/>
            <person name="Islam S."/>
            <person name="Flora M.S."/>
            <person name="Rahman M."/>
            <person name="Ziaur R.M."/>
            <person name="Epstein J.H."/>
            <person name="Hassan M."/>
            <person name="Klassen M."/>
            <person name="Woodard K."/>
            <person name="Webb A."/>
            <person name="Webby R.J."/>
            <person name="El Zowalaty M.E."/>
        </authorList>
    </citation>
    <scope>NUCLEOTIDE SEQUENCE</scope>
    <source>
        <strain evidence="2">Pbs1</strain>
        <strain evidence="1">Pbs3</strain>
    </source>
</reference>